<feature type="domain" description="Glycosyl hydrolase family 32 N-terminal" evidence="6">
    <location>
        <begin position="74"/>
        <end position="314"/>
    </location>
</feature>
<accession>A0A7Z0EIW5</accession>
<keyword evidence="9" id="KW-1185">Reference proteome</keyword>
<keyword evidence="2 4" id="KW-0378">Hydrolase</keyword>
<organism evidence="8 9">
    <name type="scientific">Nocardiopsis aegyptia</name>
    <dbReference type="NCBI Taxonomy" id="220378"/>
    <lineage>
        <taxon>Bacteria</taxon>
        <taxon>Bacillati</taxon>
        <taxon>Actinomycetota</taxon>
        <taxon>Actinomycetes</taxon>
        <taxon>Streptosporangiales</taxon>
        <taxon>Nocardiopsidaceae</taxon>
        <taxon>Nocardiopsis</taxon>
    </lineage>
</organism>
<dbReference type="EC" id="3.2.1.65" evidence="8"/>
<dbReference type="PANTHER" id="PTHR42800">
    <property type="entry name" value="EXOINULINASE INUD (AFU_ORTHOLOGUE AFUA_5G00480)"/>
    <property type="match status" value="1"/>
</dbReference>
<dbReference type="AlphaFoldDB" id="A0A7Z0EIW5"/>
<dbReference type="InterPro" id="IPR018053">
    <property type="entry name" value="Glyco_hydro_32_AS"/>
</dbReference>
<comment type="caution">
    <text evidence="8">The sequence shown here is derived from an EMBL/GenBank/DDBJ whole genome shotgun (WGS) entry which is preliminary data.</text>
</comment>
<dbReference type="EMBL" id="JACCFS010000001">
    <property type="protein sequence ID" value="NYJ32932.1"/>
    <property type="molecule type" value="Genomic_DNA"/>
</dbReference>
<sequence length="724" mass="78322">MHRRPRPDLRHAPRRPARHPGRPAARSATVALVTGAALTLTGAAAPAAVPTAGSATAPAAPSTGSDHPHRPRIHFTPEQNWMNDPNGLIHHDGVYHLYFQYNPEGDRWGNMSWGHATSTDLMTWEEQPLALPYTEDEHVFSGGIVFDEHNTSGLGTAENPPLVALYTSAYTGSSERPGIQAQSLAYSLDGGYTWERYEGNPVLDIDSGEFRDPKVFWYEEGGYWVMSTVVATERRVLFHRSDDLVEWEFLSDFGPAHADGGVWEVPDLFELPVDGDPDDTRWVLIVNLNPGSVAGGSGAQYFVGDFDGTRFTPEHLVDSGPPDGEVFADFENGYGGWEVVNDVDGQGGDGPFGTAPAAGTLPGQHPVVGYEGEHLLNGFVGGDAPRGHATSPEFTIDRDFVNLLVGGGHHPRTGEGGHASVDLVVDGEVVRTATGQDSETLDWVSWDVADLVGRTARLRVEDDATGGWGHVLLDHVMFSDDPVPGLADYDWLDWGRDYYAAISYNDTPDDARVTMAWMNNWQYAENTPTSPWRGAMALPRQLELETVDGRPRLVQNPVDQLESVYGDPVYDRNRAPVHARGLDLPPAEPGRAYQVELTLRPGRSEEIGLRVHEGADQATVIGYDTAAQELFLDRSDSGDTGFHDAFPSRSAVPLPLDDGRLRLRVVVDTSSVEVFAAGGRATLTDLVFPGPDANGMSVYTDGGPGSDEDVTVRPLGPGPGGAAE</sequence>
<dbReference type="Pfam" id="PF08244">
    <property type="entry name" value="Glyco_hydro_32C"/>
    <property type="match status" value="1"/>
</dbReference>
<evidence type="ECO:0000256" key="5">
    <source>
        <dbReference type="SAM" id="MobiDB-lite"/>
    </source>
</evidence>
<keyword evidence="3 4" id="KW-0326">Glycosidase</keyword>
<dbReference type="InterPro" id="IPR013189">
    <property type="entry name" value="Glyco_hydro_32_C"/>
</dbReference>
<comment type="similarity">
    <text evidence="1 4">Belongs to the glycosyl hydrolase 32 family.</text>
</comment>
<dbReference type="PROSITE" id="PS00609">
    <property type="entry name" value="GLYCOSYL_HYDROL_F32"/>
    <property type="match status" value="1"/>
</dbReference>
<feature type="compositionally biased region" description="Basic and acidic residues" evidence="5">
    <location>
        <begin position="1"/>
        <end position="11"/>
    </location>
</feature>
<dbReference type="InterPro" id="IPR001362">
    <property type="entry name" value="Glyco_hydro_32"/>
</dbReference>
<feature type="domain" description="Glycosyl hydrolase family 32 N-terminal" evidence="6">
    <location>
        <begin position="481"/>
        <end position="557"/>
    </location>
</feature>
<dbReference type="InterPro" id="IPR013148">
    <property type="entry name" value="Glyco_hydro_32_N"/>
</dbReference>
<feature type="region of interest" description="Disordered" evidence="5">
    <location>
        <begin position="699"/>
        <end position="724"/>
    </location>
</feature>
<feature type="compositionally biased region" description="Low complexity" evidence="5">
    <location>
        <begin position="52"/>
        <end position="65"/>
    </location>
</feature>
<evidence type="ECO:0000313" key="8">
    <source>
        <dbReference type="EMBL" id="NYJ32932.1"/>
    </source>
</evidence>
<proteinExistence type="inferred from homology"/>
<evidence type="ECO:0000256" key="1">
    <source>
        <dbReference type="ARBA" id="ARBA00009902"/>
    </source>
</evidence>
<gene>
    <name evidence="8" type="ORF">HNR10_000813</name>
</gene>
<dbReference type="SUPFAM" id="SSF75005">
    <property type="entry name" value="Arabinanase/levansucrase/invertase"/>
    <property type="match status" value="2"/>
</dbReference>
<evidence type="ECO:0000256" key="4">
    <source>
        <dbReference type="RuleBase" id="RU362110"/>
    </source>
</evidence>
<dbReference type="SMART" id="SM00640">
    <property type="entry name" value="Glyco_32"/>
    <property type="match status" value="1"/>
</dbReference>
<dbReference type="GO" id="GO:0005987">
    <property type="term" value="P:sucrose catabolic process"/>
    <property type="evidence" value="ECO:0007669"/>
    <property type="project" value="TreeGrafter"/>
</dbReference>
<dbReference type="EC" id="3.2.1.26" evidence="8"/>
<feature type="region of interest" description="Disordered" evidence="5">
    <location>
        <begin position="1"/>
        <end position="26"/>
    </location>
</feature>
<dbReference type="Proteomes" id="UP000572051">
    <property type="component" value="Unassembled WGS sequence"/>
</dbReference>
<name>A0A7Z0EIW5_9ACTN</name>
<feature type="compositionally biased region" description="Basic residues" evidence="5">
    <location>
        <begin position="12"/>
        <end position="21"/>
    </location>
</feature>
<dbReference type="GO" id="GO:0004575">
    <property type="term" value="F:sucrose alpha-glucosidase activity"/>
    <property type="evidence" value="ECO:0007669"/>
    <property type="project" value="TreeGrafter"/>
</dbReference>
<protein>
    <submittedName>
        <fullName evidence="8">Beta-fructofuranosidase/levanase</fullName>
        <ecNumber evidence="8">3.2.1.26</ecNumber>
        <ecNumber evidence="8">3.2.1.65</ecNumber>
    </submittedName>
</protein>
<evidence type="ECO:0000259" key="7">
    <source>
        <dbReference type="Pfam" id="PF08244"/>
    </source>
</evidence>
<dbReference type="InterPro" id="IPR023296">
    <property type="entry name" value="Glyco_hydro_beta-prop_sf"/>
</dbReference>
<reference evidence="8 9" key="1">
    <citation type="submission" date="2020-07" db="EMBL/GenBank/DDBJ databases">
        <title>Sequencing the genomes of 1000 actinobacteria strains.</title>
        <authorList>
            <person name="Klenk H.-P."/>
        </authorList>
    </citation>
    <scope>NUCLEOTIDE SEQUENCE [LARGE SCALE GENOMIC DNA]</scope>
    <source>
        <strain evidence="8 9">DSM 44442</strain>
    </source>
</reference>
<evidence type="ECO:0000259" key="6">
    <source>
        <dbReference type="Pfam" id="PF00251"/>
    </source>
</evidence>
<evidence type="ECO:0000256" key="3">
    <source>
        <dbReference type="ARBA" id="ARBA00023295"/>
    </source>
</evidence>
<dbReference type="InterPro" id="IPR013320">
    <property type="entry name" value="ConA-like_dom_sf"/>
</dbReference>
<dbReference type="Gene3D" id="2.115.10.20">
    <property type="entry name" value="Glycosyl hydrolase domain, family 43"/>
    <property type="match status" value="2"/>
</dbReference>
<dbReference type="Pfam" id="PF00251">
    <property type="entry name" value="Glyco_hydro_32N"/>
    <property type="match status" value="2"/>
</dbReference>
<dbReference type="GO" id="GO:0005737">
    <property type="term" value="C:cytoplasm"/>
    <property type="evidence" value="ECO:0007669"/>
    <property type="project" value="TreeGrafter"/>
</dbReference>
<dbReference type="GO" id="GO:0031219">
    <property type="term" value="F:levanase activity"/>
    <property type="evidence" value="ECO:0007669"/>
    <property type="project" value="UniProtKB-EC"/>
</dbReference>
<feature type="domain" description="Glycosyl hydrolase family 32 C-terminal" evidence="7">
    <location>
        <begin position="588"/>
        <end position="712"/>
    </location>
</feature>
<dbReference type="PANTHER" id="PTHR42800:SF1">
    <property type="entry name" value="EXOINULINASE INUD (AFU_ORTHOLOGUE AFUA_5G00480)"/>
    <property type="match status" value="1"/>
</dbReference>
<dbReference type="Gene3D" id="2.60.120.560">
    <property type="entry name" value="Exo-inulinase, domain 1"/>
    <property type="match status" value="1"/>
</dbReference>
<dbReference type="SUPFAM" id="SSF49899">
    <property type="entry name" value="Concanavalin A-like lectins/glucanases"/>
    <property type="match status" value="1"/>
</dbReference>
<evidence type="ECO:0000313" key="9">
    <source>
        <dbReference type="Proteomes" id="UP000572051"/>
    </source>
</evidence>
<dbReference type="RefSeq" id="WP_179820920.1">
    <property type="nucleotide sequence ID" value="NZ_JACCFS010000001.1"/>
</dbReference>
<feature type="region of interest" description="Disordered" evidence="5">
    <location>
        <begin position="52"/>
        <end position="82"/>
    </location>
</feature>
<evidence type="ECO:0000256" key="2">
    <source>
        <dbReference type="ARBA" id="ARBA00022801"/>
    </source>
</evidence>
<dbReference type="CDD" id="cd18622">
    <property type="entry name" value="GH32_Inu-like"/>
    <property type="match status" value="1"/>
</dbReference>